<evidence type="ECO:0000256" key="1">
    <source>
        <dbReference type="SAM" id="MobiDB-lite"/>
    </source>
</evidence>
<feature type="compositionally biased region" description="Basic and acidic residues" evidence="1">
    <location>
        <begin position="409"/>
        <end position="423"/>
    </location>
</feature>
<dbReference type="AlphaFoldDB" id="A0A1A8X6J7"/>
<accession>A0A1A8X6J7</accession>
<feature type="region of interest" description="Disordered" evidence="1">
    <location>
        <begin position="394"/>
        <end position="423"/>
    </location>
</feature>
<sequence>MENQYIFPNGFSSKGEYINGNTGGGDNISLLSGRVKKDETQMKEASTKRSKNANPLMKRMIEGKCTTNDSSKGGTTIQPIDACVKNDIGKKEEWKETQEKERRVEWKDVQEKSGRGEAKWDSNGSYSDMRTLKDEDNYEFLHYINYFFIENKSDVDIYFSVKDFLKNSSPTLVYLLKNISLLSHIIYFYEIKEQHLLTSNDIEVIKNILYKNEDNHSNNYNVVYNCIIVLLQIVRLSTHAGVKNFAYYHLLRNLEKFSFLFFLNFNLVKVKHRENFYVLRNNEATFISDFITLHIVHMLNNDNKLIRIFALKLCLIFAKKVSQSPYIINYILNILFQQINIDEYVYSFSVLIQLIPLLSHDVIYHVIVNVYKNVVKNQGAERISSSLKELEEVEHHSSLKSSKCGETPKGNEHHLQHIPREQPTHTSNYLRMQEEESSCEPINSSTLHHDAVHAVHENNEKKIMNSSKKDEGWSSGCGEEEKDQGSNFKRENEPRNNQNKNMDEMGEQHAYCESAYVNKKNKHRRGKGETEREMEREMSGTMSGKKSRRSAMRILRNPFAYAACIFLSEIANKLNEFIPYVSLYLFKKLWRILNNAFEIDIEYRSEKMIMNIIDHCFYSTTLLSFKNSFLLNLQIIIIKFLLNSSQTELLRQRAITYFALRSLLYLINKGKIYLIFHNASSGVDSYPCSENFSSFYFNYFSFICTVRDYELQNWFNCLHLGSNLSIYAFVHVLYKFFKATNSINFEDFNDHRDCPNYVDKKRNNFPHVEQCKNRDTKENDWMKQESVSKDDNISLHNTYFDLYINKFLRAYQRGGTSIEDPHKVQGGVVSLEKKKKKKK</sequence>
<evidence type="ECO:0000313" key="2">
    <source>
        <dbReference type="EMBL" id="SBT00875.1"/>
    </source>
</evidence>
<dbReference type="Proteomes" id="UP000078597">
    <property type="component" value="Unassembled WGS sequence"/>
</dbReference>
<protein>
    <submittedName>
        <fullName evidence="2">Uncharacterized protein</fullName>
    </submittedName>
</protein>
<evidence type="ECO:0000313" key="3">
    <source>
        <dbReference type="Proteomes" id="UP000078597"/>
    </source>
</evidence>
<feature type="region of interest" description="Disordered" evidence="1">
    <location>
        <begin position="520"/>
        <end position="547"/>
    </location>
</feature>
<dbReference type="EMBL" id="FLQW01006695">
    <property type="protein sequence ID" value="SBT00875.1"/>
    <property type="molecule type" value="Genomic_DNA"/>
</dbReference>
<feature type="region of interest" description="Disordered" evidence="1">
    <location>
        <begin position="457"/>
        <end position="502"/>
    </location>
</feature>
<name>A0A1A8X6J7_PLAMA</name>
<dbReference type="VEuPathDB" id="PlasmoDB:PmUG01_01025300"/>
<feature type="compositionally biased region" description="Basic and acidic residues" evidence="1">
    <location>
        <begin position="527"/>
        <end position="538"/>
    </location>
</feature>
<organism evidence="2 3">
    <name type="scientific">Plasmodium malariae</name>
    <dbReference type="NCBI Taxonomy" id="5858"/>
    <lineage>
        <taxon>Eukaryota</taxon>
        <taxon>Sar</taxon>
        <taxon>Alveolata</taxon>
        <taxon>Apicomplexa</taxon>
        <taxon>Aconoidasida</taxon>
        <taxon>Haemosporida</taxon>
        <taxon>Plasmodiidae</taxon>
        <taxon>Plasmodium</taxon>
        <taxon>Plasmodium (Plasmodium)</taxon>
    </lineage>
</organism>
<proteinExistence type="predicted"/>
<gene>
    <name evidence="2" type="ORF">PMALA_078820</name>
</gene>
<feature type="compositionally biased region" description="Basic and acidic residues" evidence="1">
    <location>
        <begin position="457"/>
        <end position="472"/>
    </location>
</feature>
<reference evidence="3" key="1">
    <citation type="submission" date="2016-05" db="EMBL/GenBank/DDBJ databases">
        <authorList>
            <person name="Naeem Raeece"/>
        </authorList>
    </citation>
    <scope>NUCLEOTIDE SEQUENCE [LARGE SCALE GENOMIC DNA]</scope>
</reference>